<reference evidence="2" key="2">
    <citation type="journal article" date="2015" name="Fish Shellfish Immunol.">
        <title>Early steps in the European eel (Anguilla anguilla)-Vibrio vulnificus interaction in the gills: Role of the RtxA13 toxin.</title>
        <authorList>
            <person name="Callol A."/>
            <person name="Pajuelo D."/>
            <person name="Ebbesson L."/>
            <person name="Teles M."/>
            <person name="MacKenzie S."/>
            <person name="Amaro C."/>
        </authorList>
    </citation>
    <scope>NUCLEOTIDE SEQUENCE</scope>
</reference>
<protein>
    <submittedName>
        <fullName evidence="2">Uncharacterized protein</fullName>
    </submittedName>
</protein>
<evidence type="ECO:0000313" key="2">
    <source>
        <dbReference type="EMBL" id="JAH71778.1"/>
    </source>
</evidence>
<feature type="region of interest" description="Disordered" evidence="1">
    <location>
        <begin position="1"/>
        <end position="26"/>
    </location>
</feature>
<dbReference type="EMBL" id="GBXM01036799">
    <property type="protein sequence ID" value="JAH71778.1"/>
    <property type="molecule type" value="Transcribed_RNA"/>
</dbReference>
<accession>A0A0E9V3G7</accession>
<sequence length="45" mass="4974">MHLVPWVKSQTLQPPASFSPERSSSDSVCCSLQTLVNLHIFCADL</sequence>
<name>A0A0E9V3G7_ANGAN</name>
<feature type="compositionally biased region" description="Polar residues" evidence="1">
    <location>
        <begin position="8"/>
        <end position="26"/>
    </location>
</feature>
<evidence type="ECO:0000256" key="1">
    <source>
        <dbReference type="SAM" id="MobiDB-lite"/>
    </source>
</evidence>
<organism evidence="2">
    <name type="scientific">Anguilla anguilla</name>
    <name type="common">European freshwater eel</name>
    <name type="synonym">Muraena anguilla</name>
    <dbReference type="NCBI Taxonomy" id="7936"/>
    <lineage>
        <taxon>Eukaryota</taxon>
        <taxon>Metazoa</taxon>
        <taxon>Chordata</taxon>
        <taxon>Craniata</taxon>
        <taxon>Vertebrata</taxon>
        <taxon>Euteleostomi</taxon>
        <taxon>Actinopterygii</taxon>
        <taxon>Neopterygii</taxon>
        <taxon>Teleostei</taxon>
        <taxon>Anguilliformes</taxon>
        <taxon>Anguillidae</taxon>
        <taxon>Anguilla</taxon>
    </lineage>
</organism>
<reference evidence="2" key="1">
    <citation type="submission" date="2014-11" db="EMBL/GenBank/DDBJ databases">
        <authorList>
            <person name="Amaro Gonzalez C."/>
        </authorList>
    </citation>
    <scope>NUCLEOTIDE SEQUENCE</scope>
</reference>
<dbReference type="AlphaFoldDB" id="A0A0E9V3G7"/>
<proteinExistence type="predicted"/>